<keyword evidence="1" id="KW-1133">Transmembrane helix</keyword>
<protein>
    <submittedName>
        <fullName evidence="2">Uncharacterized protein</fullName>
    </submittedName>
</protein>
<evidence type="ECO:0000313" key="2">
    <source>
        <dbReference type="EMBL" id="PZD70313.1"/>
    </source>
</evidence>
<keyword evidence="1" id="KW-0472">Membrane</keyword>
<evidence type="ECO:0000313" key="3">
    <source>
        <dbReference type="Proteomes" id="UP000248857"/>
    </source>
</evidence>
<reference evidence="2 3" key="1">
    <citation type="journal article" date="2018" name="Sci. Rep.">
        <title>A novel species of the marine cyanobacterium Acaryochloris with a unique pigment content and lifestyle.</title>
        <authorList>
            <person name="Partensky F."/>
            <person name="Six C."/>
            <person name="Ratin M."/>
            <person name="Garczarek L."/>
            <person name="Vaulot D."/>
            <person name="Probert I."/>
            <person name="Calteau A."/>
            <person name="Gourvil P."/>
            <person name="Marie D."/>
            <person name="Grebert T."/>
            <person name="Bouchier C."/>
            <person name="Le Panse S."/>
            <person name="Gachenot M."/>
            <person name="Rodriguez F."/>
            <person name="Garrido J.L."/>
        </authorList>
    </citation>
    <scope>NUCLEOTIDE SEQUENCE [LARGE SCALE GENOMIC DNA]</scope>
    <source>
        <strain evidence="2 3">RCC1774</strain>
    </source>
</reference>
<name>A0A2W1J6X3_9CYAN</name>
<organism evidence="2 3">
    <name type="scientific">Acaryochloris thomasi RCC1774</name>
    <dbReference type="NCBI Taxonomy" id="1764569"/>
    <lineage>
        <taxon>Bacteria</taxon>
        <taxon>Bacillati</taxon>
        <taxon>Cyanobacteriota</taxon>
        <taxon>Cyanophyceae</taxon>
        <taxon>Acaryochloridales</taxon>
        <taxon>Acaryochloridaceae</taxon>
        <taxon>Acaryochloris</taxon>
        <taxon>Acaryochloris thomasi</taxon>
    </lineage>
</organism>
<sequence>MASEDSDLRQRSAYKTAYLFLGGIAVGALTMLILDSFFPVELNALNVGIATIVIVSSGLLSSIFGKSFINALMDILGSSSL</sequence>
<accession>A0A2W1J6X3</accession>
<keyword evidence="1" id="KW-0812">Transmembrane</keyword>
<comment type="caution">
    <text evidence="2">The sequence shown here is derived from an EMBL/GenBank/DDBJ whole genome shotgun (WGS) entry which is preliminary data.</text>
</comment>
<dbReference type="EMBL" id="PQWO01000044">
    <property type="protein sequence ID" value="PZD70313.1"/>
    <property type="molecule type" value="Genomic_DNA"/>
</dbReference>
<dbReference type="Proteomes" id="UP000248857">
    <property type="component" value="Unassembled WGS sequence"/>
</dbReference>
<feature type="transmembrane region" description="Helical" evidence="1">
    <location>
        <begin position="44"/>
        <end position="64"/>
    </location>
</feature>
<proteinExistence type="predicted"/>
<evidence type="ECO:0000256" key="1">
    <source>
        <dbReference type="SAM" id="Phobius"/>
    </source>
</evidence>
<dbReference type="AlphaFoldDB" id="A0A2W1J6X3"/>
<gene>
    <name evidence="2" type="ORF">C1752_14316</name>
</gene>
<keyword evidence="3" id="KW-1185">Reference proteome</keyword>
<feature type="transmembrane region" description="Helical" evidence="1">
    <location>
        <begin position="18"/>
        <end position="38"/>
    </location>
</feature>
<dbReference type="RefSeq" id="WP_110989149.1">
    <property type="nucleotide sequence ID" value="NZ_CAWNWM010000044.1"/>
</dbReference>